<keyword evidence="2" id="KW-0808">Transferase</keyword>
<dbReference type="GO" id="GO:0008168">
    <property type="term" value="F:methyltransferase activity"/>
    <property type="evidence" value="ECO:0007669"/>
    <property type="project" value="UniProtKB-KW"/>
</dbReference>
<gene>
    <name evidence="2" type="ORF">Q4T40_20840</name>
</gene>
<dbReference type="Proteomes" id="UP001254848">
    <property type="component" value="Unassembled WGS sequence"/>
</dbReference>
<dbReference type="CDD" id="cd02440">
    <property type="entry name" value="AdoMet_MTases"/>
    <property type="match status" value="1"/>
</dbReference>
<dbReference type="RefSeq" id="WP_413782131.1">
    <property type="nucleotide sequence ID" value="NZ_JAUOZS010000001.1"/>
</dbReference>
<keyword evidence="2" id="KW-0489">Methyltransferase</keyword>
<evidence type="ECO:0000259" key="1">
    <source>
        <dbReference type="Pfam" id="PF13649"/>
    </source>
</evidence>
<dbReference type="EMBL" id="JAUOZS010000001">
    <property type="protein sequence ID" value="MDT8903682.1"/>
    <property type="molecule type" value="Genomic_DNA"/>
</dbReference>
<organism evidence="2 3">
    <name type="scientific">Anaeroselena agilis</name>
    <dbReference type="NCBI Taxonomy" id="3063788"/>
    <lineage>
        <taxon>Bacteria</taxon>
        <taxon>Bacillati</taxon>
        <taxon>Bacillota</taxon>
        <taxon>Negativicutes</taxon>
        <taxon>Acetonemataceae</taxon>
        <taxon>Anaeroselena</taxon>
    </lineage>
</organism>
<sequence>MANEVLRPGERLDDLLIGGLKIIQQADRFRFSLDAVLLAHFATVKRGAAAVDLGAGTGVLGLLLAARGAKRVTGVEISPEMADMARRSVGVNALDDRLAVVCADVRAIPEGALLAGRNWDLVVANPPYRPLGGGGVSPREELALARHELAGGLDDFVAAAAFLLKDRGRLAMVHLPERLTDVVGALRREGVEPKRLRLVHPAPGKAAKLLLAEGVRGGRPGLKVEPPLYVYGEDGCYSRELTAYYQAGE</sequence>
<dbReference type="PROSITE" id="PS00092">
    <property type="entry name" value="N6_MTASE"/>
    <property type="match status" value="1"/>
</dbReference>
<dbReference type="PANTHER" id="PTHR47739:SF1">
    <property type="entry name" value="TRNA1(VAL) (ADENINE(37)-N6)-METHYLTRANSFERASE"/>
    <property type="match status" value="1"/>
</dbReference>
<dbReference type="InterPro" id="IPR029063">
    <property type="entry name" value="SAM-dependent_MTases_sf"/>
</dbReference>
<dbReference type="InterPro" id="IPR050210">
    <property type="entry name" value="tRNA_Adenine-N(6)_MTase"/>
</dbReference>
<evidence type="ECO:0000313" key="2">
    <source>
        <dbReference type="EMBL" id="MDT8903682.1"/>
    </source>
</evidence>
<name>A0ABU3P3S9_9FIRM</name>
<dbReference type="SUPFAM" id="SSF53335">
    <property type="entry name" value="S-adenosyl-L-methionine-dependent methyltransferases"/>
    <property type="match status" value="1"/>
</dbReference>
<dbReference type="InterPro" id="IPR002052">
    <property type="entry name" value="DNA_methylase_N6_adenine_CS"/>
</dbReference>
<keyword evidence="3" id="KW-1185">Reference proteome</keyword>
<dbReference type="Pfam" id="PF13649">
    <property type="entry name" value="Methyltransf_25"/>
    <property type="match status" value="1"/>
</dbReference>
<dbReference type="Gene3D" id="3.40.50.150">
    <property type="entry name" value="Vaccinia Virus protein VP39"/>
    <property type="match status" value="1"/>
</dbReference>
<accession>A0ABU3P3S9</accession>
<dbReference type="PANTHER" id="PTHR47739">
    <property type="entry name" value="TRNA1(VAL) (ADENINE(37)-N6)-METHYLTRANSFERASE"/>
    <property type="match status" value="1"/>
</dbReference>
<feature type="domain" description="Methyltransferase" evidence="1">
    <location>
        <begin position="51"/>
        <end position="124"/>
    </location>
</feature>
<protein>
    <submittedName>
        <fullName evidence="2">tRNA1(Val) (Adenine(37)-N6)-methyltransferase</fullName>
        <ecNumber evidence="2">2.1.1.223</ecNumber>
    </submittedName>
</protein>
<dbReference type="InterPro" id="IPR041698">
    <property type="entry name" value="Methyltransf_25"/>
</dbReference>
<comment type="caution">
    <text evidence="2">The sequence shown here is derived from an EMBL/GenBank/DDBJ whole genome shotgun (WGS) entry which is preliminary data.</text>
</comment>
<reference evidence="2 3" key="1">
    <citation type="submission" date="2023-07" db="EMBL/GenBank/DDBJ databases">
        <title>The novel representative of Negativicutes class, Anaeroselena agilis gen. nov. sp. nov.</title>
        <authorList>
            <person name="Prokofeva M.I."/>
            <person name="Elcheninov A.G."/>
            <person name="Klyukina A."/>
            <person name="Kublanov I.V."/>
            <person name="Frolov E.N."/>
            <person name="Podosokorskaya O.A."/>
        </authorList>
    </citation>
    <scope>NUCLEOTIDE SEQUENCE [LARGE SCALE GENOMIC DNA]</scope>
    <source>
        <strain evidence="2 3">4137-cl</strain>
    </source>
</reference>
<evidence type="ECO:0000313" key="3">
    <source>
        <dbReference type="Proteomes" id="UP001254848"/>
    </source>
</evidence>
<dbReference type="EC" id="2.1.1.223" evidence="2"/>
<dbReference type="GO" id="GO:0032259">
    <property type="term" value="P:methylation"/>
    <property type="evidence" value="ECO:0007669"/>
    <property type="project" value="UniProtKB-KW"/>
</dbReference>
<proteinExistence type="predicted"/>